<keyword evidence="12" id="KW-0812">Transmembrane</keyword>
<keyword evidence="12" id="KW-0472">Membrane</keyword>
<evidence type="ECO:0000256" key="7">
    <source>
        <dbReference type="ARBA" id="ARBA00023125"/>
    </source>
</evidence>
<dbReference type="Pfam" id="PF05699">
    <property type="entry name" value="Dimer_Tnp_hAT"/>
    <property type="match status" value="1"/>
</dbReference>
<dbReference type="InterPro" id="IPR003656">
    <property type="entry name" value="Znf_BED"/>
</dbReference>
<gene>
    <name evidence="14" type="ORF">LSAT_V11C500260200</name>
</gene>
<evidence type="ECO:0000256" key="4">
    <source>
        <dbReference type="ARBA" id="ARBA00022771"/>
    </source>
</evidence>
<protein>
    <recommendedName>
        <fullName evidence="13">BED-type domain-containing protein</fullName>
    </recommendedName>
</protein>
<feature type="transmembrane region" description="Helical" evidence="12">
    <location>
        <begin position="675"/>
        <end position="700"/>
    </location>
</feature>
<reference evidence="14 15" key="1">
    <citation type="journal article" date="2017" name="Nat. Commun.">
        <title>Genome assembly with in vitro proximity ligation data and whole-genome triplication in lettuce.</title>
        <authorList>
            <person name="Reyes-Chin-Wo S."/>
            <person name="Wang Z."/>
            <person name="Yang X."/>
            <person name="Kozik A."/>
            <person name="Arikit S."/>
            <person name="Song C."/>
            <person name="Xia L."/>
            <person name="Froenicke L."/>
            <person name="Lavelle D.O."/>
            <person name="Truco M.J."/>
            <person name="Xia R."/>
            <person name="Zhu S."/>
            <person name="Xu C."/>
            <person name="Xu H."/>
            <person name="Xu X."/>
            <person name="Cox K."/>
            <person name="Korf I."/>
            <person name="Meyers B.C."/>
            <person name="Michelmore R.W."/>
        </authorList>
    </citation>
    <scope>NUCLEOTIDE SEQUENCE [LARGE SCALE GENOMIC DNA]</scope>
    <source>
        <strain evidence="15">cv. Salinas</strain>
        <tissue evidence="14">Seedlings</tissue>
    </source>
</reference>
<dbReference type="GO" id="GO:0003677">
    <property type="term" value="F:DNA binding"/>
    <property type="evidence" value="ECO:0007669"/>
    <property type="project" value="UniProtKB-KW"/>
</dbReference>
<dbReference type="GO" id="GO:0008270">
    <property type="term" value="F:zinc ion binding"/>
    <property type="evidence" value="ECO:0007669"/>
    <property type="project" value="UniProtKB-KW"/>
</dbReference>
<dbReference type="EMBL" id="NBSK02000005">
    <property type="protein sequence ID" value="KAJ0205839.1"/>
    <property type="molecule type" value="Genomic_DNA"/>
</dbReference>
<keyword evidence="4 10" id="KW-0863">Zinc-finger</keyword>
<dbReference type="PANTHER" id="PTHR46481:SF8">
    <property type="entry name" value="ZINC FINGER BED DOMAIN-CONTAINING PROTEIN RICESLEEPER 1-LIKE"/>
    <property type="match status" value="1"/>
</dbReference>
<sequence length="704" mass="81510">MEQQRPIDLDHESDAKQQNTQLVGHKRTTNVWHKYVDIRDPKTNKIVKAHCKFCSRVLKVATKIGTSTMAKHLLTCPNNPENIDKKQKKISIFKTSQSDATTVSNWEFNQNSTRQALAKMIVIDEEPFSYVERDGFRYFCSVVVPQFCFPSHFTVSRDIGKLFLSETENLKNKFKGVTSRIALTTDCWTSIQNLNYLFLTTHFIDDNWKLHKRVLNFRVMDSNKGKEIGKIIESCILNWGLEDKLSCITVDNACSNDVAVAYLKEHLIDILVLGGEFFHMRCATHILNLIVKDGLDMVKNSINSFRGVILYVRSSSERSKLFVDCVLKSKVSCKGSVSLDVPTRWNSTYIMLDTDLKFEKACKRMKKEDPQIEKDLIDKFPAQKDWDNARALSLCFNQFFDATKRMSGTLYVTANMLYNEILGVLASLLEWKQDMDPNIVNMGDQMRKKFDKYYGDCGKTNVMVLVAVALDPRYKMRFVKFSLKKIFPLDEKKVEDIYNDVYDVLKRLYHHYDNVSTKAKDDSSSSSHWKDDDDQIFAGVVKNKQMTKIYDEFYEKDVEGAMEKSDLEDYLDSPPEKMNNESFEILNWWSDKCTTYKVLASMATNILAIPVSTVAIESSFSTSGRVVDVFRSSLGFKIVETLICTQDWLRASNVCIDLEQLLDDVERYEKGMLHFYFVLLIIFSYIVYIFINLNCLFNIYCRNW</sequence>
<evidence type="ECO:0000259" key="13">
    <source>
        <dbReference type="PROSITE" id="PS50808"/>
    </source>
</evidence>
<evidence type="ECO:0000256" key="9">
    <source>
        <dbReference type="ARBA" id="ARBA00023242"/>
    </source>
</evidence>
<feature type="compositionally biased region" description="Basic and acidic residues" evidence="11">
    <location>
        <begin position="1"/>
        <end position="15"/>
    </location>
</feature>
<keyword evidence="8" id="KW-0804">Transcription</keyword>
<dbReference type="InterPro" id="IPR052035">
    <property type="entry name" value="ZnF_BED_domain_contain"/>
</dbReference>
<dbReference type="PANTHER" id="PTHR46481">
    <property type="entry name" value="ZINC FINGER BED DOMAIN-CONTAINING PROTEIN 4"/>
    <property type="match status" value="1"/>
</dbReference>
<evidence type="ECO:0000256" key="6">
    <source>
        <dbReference type="ARBA" id="ARBA00023015"/>
    </source>
</evidence>
<feature type="region of interest" description="Disordered" evidence="11">
    <location>
        <begin position="1"/>
        <end position="20"/>
    </location>
</feature>
<keyword evidence="3" id="KW-0479">Metal-binding</keyword>
<dbReference type="AlphaFoldDB" id="A0A9R1XB57"/>
<keyword evidence="12" id="KW-1133">Transmembrane helix</keyword>
<evidence type="ECO:0000256" key="3">
    <source>
        <dbReference type="ARBA" id="ARBA00022723"/>
    </source>
</evidence>
<dbReference type="GO" id="GO:0046983">
    <property type="term" value="F:protein dimerization activity"/>
    <property type="evidence" value="ECO:0007669"/>
    <property type="project" value="InterPro"/>
</dbReference>
<evidence type="ECO:0000256" key="5">
    <source>
        <dbReference type="ARBA" id="ARBA00022833"/>
    </source>
</evidence>
<feature type="domain" description="BED-type" evidence="13">
    <location>
        <begin position="26"/>
        <end position="83"/>
    </location>
</feature>
<evidence type="ECO:0000256" key="1">
    <source>
        <dbReference type="ARBA" id="ARBA00004123"/>
    </source>
</evidence>
<evidence type="ECO:0000256" key="12">
    <source>
        <dbReference type="SAM" id="Phobius"/>
    </source>
</evidence>
<dbReference type="GO" id="GO:0005634">
    <property type="term" value="C:nucleus"/>
    <property type="evidence" value="ECO:0007669"/>
    <property type="project" value="UniProtKB-SubCell"/>
</dbReference>
<organism evidence="14 15">
    <name type="scientific">Lactuca sativa</name>
    <name type="common">Garden lettuce</name>
    <dbReference type="NCBI Taxonomy" id="4236"/>
    <lineage>
        <taxon>Eukaryota</taxon>
        <taxon>Viridiplantae</taxon>
        <taxon>Streptophyta</taxon>
        <taxon>Embryophyta</taxon>
        <taxon>Tracheophyta</taxon>
        <taxon>Spermatophyta</taxon>
        <taxon>Magnoliopsida</taxon>
        <taxon>eudicotyledons</taxon>
        <taxon>Gunneridae</taxon>
        <taxon>Pentapetalae</taxon>
        <taxon>asterids</taxon>
        <taxon>campanulids</taxon>
        <taxon>Asterales</taxon>
        <taxon>Asteraceae</taxon>
        <taxon>Cichorioideae</taxon>
        <taxon>Cichorieae</taxon>
        <taxon>Lactucinae</taxon>
        <taxon>Lactuca</taxon>
    </lineage>
</organism>
<evidence type="ECO:0000256" key="8">
    <source>
        <dbReference type="ARBA" id="ARBA00023163"/>
    </source>
</evidence>
<dbReference type="SUPFAM" id="SSF140996">
    <property type="entry name" value="Hermes dimerisation domain"/>
    <property type="match status" value="1"/>
</dbReference>
<dbReference type="SUPFAM" id="SSF53098">
    <property type="entry name" value="Ribonuclease H-like"/>
    <property type="match status" value="1"/>
</dbReference>
<keyword evidence="6" id="KW-0805">Transcription regulation</keyword>
<dbReference type="InterPro" id="IPR012337">
    <property type="entry name" value="RNaseH-like_sf"/>
</dbReference>
<proteinExistence type="predicted"/>
<evidence type="ECO:0000313" key="15">
    <source>
        <dbReference type="Proteomes" id="UP000235145"/>
    </source>
</evidence>
<dbReference type="Proteomes" id="UP000235145">
    <property type="component" value="Unassembled WGS sequence"/>
</dbReference>
<dbReference type="SMART" id="SM00614">
    <property type="entry name" value="ZnF_BED"/>
    <property type="match status" value="1"/>
</dbReference>
<evidence type="ECO:0000256" key="10">
    <source>
        <dbReference type="PROSITE-ProRule" id="PRU00027"/>
    </source>
</evidence>
<keyword evidence="15" id="KW-1185">Reference proteome</keyword>
<dbReference type="InterPro" id="IPR025525">
    <property type="entry name" value="hAT-like_transposase_RNase-H"/>
</dbReference>
<keyword evidence="7" id="KW-0238">DNA-binding</keyword>
<keyword evidence="5" id="KW-0862">Zinc</keyword>
<evidence type="ECO:0000256" key="2">
    <source>
        <dbReference type="ARBA" id="ARBA00011738"/>
    </source>
</evidence>
<keyword evidence="9" id="KW-0539">Nucleus</keyword>
<accession>A0A9R1XB57</accession>
<dbReference type="InterPro" id="IPR008906">
    <property type="entry name" value="HATC_C_dom"/>
</dbReference>
<dbReference type="PROSITE" id="PS50808">
    <property type="entry name" value="ZF_BED"/>
    <property type="match status" value="1"/>
</dbReference>
<evidence type="ECO:0000313" key="14">
    <source>
        <dbReference type="EMBL" id="KAJ0205839.1"/>
    </source>
</evidence>
<comment type="caution">
    <text evidence="14">The sequence shown here is derived from an EMBL/GenBank/DDBJ whole genome shotgun (WGS) entry which is preliminary data.</text>
</comment>
<evidence type="ECO:0000256" key="11">
    <source>
        <dbReference type="SAM" id="MobiDB-lite"/>
    </source>
</evidence>
<dbReference type="Pfam" id="PF14372">
    <property type="entry name" value="hAT-like_RNase-H"/>
    <property type="match status" value="1"/>
</dbReference>
<comment type="subunit">
    <text evidence="2">Homodimer.</text>
</comment>
<comment type="subcellular location">
    <subcellularLocation>
        <location evidence="1">Nucleus</location>
    </subcellularLocation>
</comment>
<name>A0A9R1XB57_LACSA</name>